<feature type="non-terminal residue" evidence="2">
    <location>
        <position position="122"/>
    </location>
</feature>
<name>X1KEK8_9ZZZZ</name>
<evidence type="ECO:0000256" key="1">
    <source>
        <dbReference type="SAM" id="MobiDB-lite"/>
    </source>
</evidence>
<dbReference type="AlphaFoldDB" id="X1KEK8"/>
<proteinExistence type="predicted"/>
<comment type="caution">
    <text evidence="2">The sequence shown here is derived from an EMBL/GenBank/DDBJ whole genome shotgun (WGS) entry which is preliminary data.</text>
</comment>
<sequence length="122" mass="14070">MQFKHGSRKKPVQPQPAQPQQPVDAQKTEDLTPVQQKEQKTEDLTIENVEEIVHRTLYPPKQPPVTTIEYIQSAREILDQRKEESEALAEAEVLAEVEAEDENELFEELIDEMNGWPLNDHA</sequence>
<evidence type="ECO:0000313" key="2">
    <source>
        <dbReference type="EMBL" id="GAI05093.1"/>
    </source>
</evidence>
<reference evidence="2" key="1">
    <citation type="journal article" date="2014" name="Front. Microbiol.">
        <title>High frequency of phylogenetically diverse reductive dehalogenase-homologous genes in deep subseafloor sedimentary metagenomes.</title>
        <authorList>
            <person name="Kawai M."/>
            <person name="Futagami T."/>
            <person name="Toyoda A."/>
            <person name="Takaki Y."/>
            <person name="Nishi S."/>
            <person name="Hori S."/>
            <person name="Arai W."/>
            <person name="Tsubouchi T."/>
            <person name="Morono Y."/>
            <person name="Uchiyama I."/>
            <person name="Ito T."/>
            <person name="Fujiyama A."/>
            <person name="Inagaki F."/>
            <person name="Takami H."/>
        </authorList>
    </citation>
    <scope>NUCLEOTIDE SEQUENCE</scope>
    <source>
        <strain evidence="2">Expedition CK06-06</strain>
    </source>
</reference>
<organism evidence="2">
    <name type="scientific">marine sediment metagenome</name>
    <dbReference type="NCBI Taxonomy" id="412755"/>
    <lineage>
        <taxon>unclassified sequences</taxon>
        <taxon>metagenomes</taxon>
        <taxon>ecological metagenomes</taxon>
    </lineage>
</organism>
<gene>
    <name evidence="2" type="ORF">S06H3_10113</name>
</gene>
<dbReference type="EMBL" id="BARV01004618">
    <property type="protein sequence ID" value="GAI05093.1"/>
    <property type="molecule type" value="Genomic_DNA"/>
</dbReference>
<protein>
    <submittedName>
        <fullName evidence="2">Uncharacterized protein</fullName>
    </submittedName>
</protein>
<accession>X1KEK8</accession>
<feature type="region of interest" description="Disordered" evidence="1">
    <location>
        <begin position="1"/>
        <end position="43"/>
    </location>
</feature>
<feature type="compositionally biased region" description="Basic residues" evidence="1">
    <location>
        <begin position="1"/>
        <end position="11"/>
    </location>
</feature>